<proteinExistence type="predicted"/>
<reference evidence="2 3" key="1">
    <citation type="journal article" date="2013" name="Curr. Biol.">
        <title>The Genome of the Foraminiferan Reticulomyxa filosa.</title>
        <authorList>
            <person name="Glockner G."/>
            <person name="Hulsmann N."/>
            <person name="Schleicher M."/>
            <person name="Noegel A.A."/>
            <person name="Eichinger L."/>
            <person name="Gallinger C."/>
            <person name="Pawlowski J."/>
            <person name="Sierra R."/>
            <person name="Euteneuer U."/>
            <person name="Pillet L."/>
            <person name="Moustafa A."/>
            <person name="Platzer M."/>
            <person name="Groth M."/>
            <person name="Szafranski K."/>
            <person name="Schliwa M."/>
        </authorList>
    </citation>
    <scope>NUCLEOTIDE SEQUENCE [LARGE SCALE GENOMIC DNA]</scope>
</reference>
<protein>
    <submittedName>
        <fullName evidence="2">Uncharacterized protein</fullName>
    </submittedName>
</protein>
<evidence type="ECO:0000256" key="1">
    <source>
        <dbReference type="SAM" id="SignalP"/>
    </source>
</evidence>
<organism evidence="2 3">
    <name type="scientific">Reticulomyxa filosa</name>
    <dbReference type="NCBI Taxonomy" id="46433"/>
    <lineage>
        <taxon>Eukaryota</taxon>
        <taxon>Sar</taxon>
        <taxon>Rhizaria</taxon>
        <taxon>Retaria</taxon>
        <taxon>Foraminifera</taxon>
        <taxon>Monothalamids</taxon>
        <taxon>Reticulomyxidae</taxon>
        <taxon>Reticulomyxa</taxon>
    </lineage>
</organism>
<dbReference type="AlphaFoldDB" id="X6LKD0"/>
<dbReference type="OrthoDB" id="2319705at2759"/>
<dbReference type="EMBL" id="ASPP01036757">
    <property type="protein sequence ID" value="ETO02074.1"/>
    <property type="molecule type" value="Genomic_DNA"/>
</dbReference>
<dbReference type="Proteomes" id="UP000023152">
    <property type="component" value="Unassembled WGS sequence"/>
</dbReference>
<feature type="signal peptide" evidence="1">
    <location>
        <begin position="1"/>
        <end position="35"/>
    </location>
</feature>
<accession>X6LKD0</accession>
<feature type="non-terminal residue" evidence="2">
    <location>
        <position position="1"/>
    </location>
</feature>
<evidence type="ECO:0000313" key="2">
    <source>
        <dbReference type="EMBL" id="ETO02074.1"/>
    </source>
</evidence>
<keyword evidence="1" id="KW-0732">Signal</keyword>
<gene>
    <name evidence="2" type="ORF">RFI_35362</name>
</gene>
<comment type="caution">
    <text evidence="2">The sequence shown here is derived from an EMBL/GenBank/DDBJ whole genome shotgun (WGS) entry which is preliminary data.</text>
</comment>
<sequence length="263" mass="30795">KKIDPIFINNKACKYAHIKKLLFFLFFLEIRMAQSNTDIAYCEQIRNVIEKNYPNLYEVWKEAPKGTLAALNAKGAIEAYEVNKEFKMPYHEGSDNIQAGKEYKQALINYLKLVNTDVRLEKAREILADEIWKRHYERYPTWPKPGGNQKDTVAIDRKDSYEYKKEYIVWSCSGTITVEDDRPTTSEYKARFEGKPTLRILMVNRDLLSQFNAMCGNNKQLAIEKAKGYVNKSAITWNDCIKIVLYQQKKVIETSFEIFALEW</sequence>
<evidence type="ECO:0000313" key="3">
    <source>
        <dbReference type="Proteomes" id="UP000023152"/>
    </source>
</evidence>
<keyword evidence="3" id="KW-1185">Reference proteome</keyword>
<name>X6LKD0_RETFI</name>
<feature type="chain" id="PRO_5004974778" evidence="1">
    <location>
        <begin position="36"/>
        <end position="263"/>
    </location>
</feature>